<keyword evidence="8" id="KW-0963">Cytoplasm</keyword>
<dbReference type="InterPro" id="IPR005148">
    <property type="entry name" value="Arg-tRNA-synth_N"/>
</dbReference>
<dbReference type="Gene3D" id="1.10.730.10">
    <property type="entry name" value="Isoleucyl-tRNA Synthetase, Domain 1"/>
    <property type="match status" value="1"/>
</dbReference>
<evidence type="ECO:0000313" key="13">
    <source>
        <dbReference type="Proteomes" id="UP000230481"/>
    </source>
</evidence>
<dbReference type="GO" id="GO:0005737">
    <property type="term" value="C:cytoplasm"/>
    <property type="evidence" value="ECO:0007669"/>
    <property type="project" value="UniProtKB-SubCell"/>
</dbReference>
<reference evidence="13" key="1">
    <citation type="submission" date="2017-09" db="EMBL/GenBank/DDBJ databases">
        <title>Depth-based differentiation of microbial function through sediment-hosted aquifers and enrichment of novel symbionts in the deep terrestrial subsurface.</title>
        <authorList>
            <person name="Probst A.J."/>
            <person name="Ladd B."/>
            <person name="Jarett J.K."/>
            <person name="Geller-Mcgrath D.E."/>
            <person name="Sieber C.M.K."/>
            <person name="Emerson J.B."/>
            <person name="Anantharaman K."/>
            <person name="Thomas B.C."/>
            <person name="Malmstrom R."/>
            <person name="Stieglmeier M."/>
            <person name="Klingl A."/>
            <person name="Woyke T."/>
            <person name="Ryan C.M."/>
            <person name="Banfield J.F."/>
        </authorList>
    </citation>
    <scope>NUCLEOTIDE SEQUENCE [LARGE SCALE GENOMIC DNA]</scope>
</reference>
<dbReference type="InterPro" id="IPR009080">
    <property type="entry name" value="tRNAsynth_Ia_anticodon-bd"/>
</dbReference>
<keyword evidence="5 8" id="KW-0648">Protein biosynthesis</keyword>
<dbReference type="SMART" id="SM01016">
    <property type="entry name" value="Arg_tRNA_synt_N"/>
    <property type="match status" value="1"/>
</dbReference>
<evidence type="ECO:0000313" key="12">
    <source>
        <dbReference type="EMBL" id="PIT96954.1"/>
    </source>
</evidence>
<dbReference type="GO" id="GO:0004814">
    <property type="term" value="F:arginine-tRNA ligase activity"/>
    <property type="evidence" value="ECO:0007669"/>
    <property type="project" value="UniProtKB-UniRule"/>
</dbReference>
<dbReference type="SUPFAM" id="SSF47323">
    <property type="entry name" value="Anticodon-binding domain of a subclass of class I aminoacyl-tRNA synthetases"/>
    <property type="match status" value="1"/>
</dbReference>
<comment type="subcellular location">
    <subcellularLocation>
        <location evidence="8">Cytoplasm</location>
    </subcellularLocation>
</comment>
<evidence type="ECO:0000259" key="10">
    <source>
        <dbReference type="SMART" id="SM00836"/>
    </source>
</evidence>
<evidence type="ECO:0000256" key="7">
    <source>
        <dbReference type="ARBA" id="ARBA00049339"/>
    </source>
</evidence>
<dbReference type="InterPro" id="IPR014729">
    <property type="entry name" value="Rossmann-like_a/b/a_fold"/>
</dbReference>
<dbReference type="AlphaFoldDB" id="A0A2M6WVX2"/>
<keyword evidence="6 8" id="KW-0030">Aminoacyl-tRNA synthetase</keyword>
<dbReference type="PRINTS" id="PR01038">
    <property type="entry name" value="TRNASYNTHARG"/>
</dbReference>
<dbReference type="Pfam" id="PF00750">
    <property type="entry name" value="tRNA-synt_1d"/>
    <property type="match status" value="1"/>
</dbReference>
<dbReference type="InterPro" id="IPR001278">
    <property type="entry name" value="Arg-tRNA-ligase"/>
</dbReference>
<feature type="domain" description="Arginyl tRNA synthetase N-terminal" evidence="11">
    <location>
        <begin position="4"/>
        <end position="87"/>
    </location>
</feature>
<dbReference type="Gene3D" id="3.30.1360.70">
    <property type="entry name" value="Arginyl tRNA synthetase N-terminal domain"/>
    <property type="match status" value="1"/>
</dbReference>
<gene>
    <name evidence="8 12" type="primary">argS</name>
    <name evidence="12" type="ORF">COT82_00345</name>
</gene>
<dbReference type="Pfam" id="PF05746">
    <property type="entry name" value="DALR_1"/>
    <property type="match status" value="1"/>
</dbReference>
<comment type="caution">
    <text evidence="12">The sequence shown here is derived from an EMBL/GenBank/DDBJ whole genome shotgun (WGS) entry which is preliminary data.</text>
</comment>
<proteinExistence type="inferred from homology"/>
<evidence type="ECO:0000256" key="3">
    <source>
        <dbReference type="ARBA" id="ARBA00022741"/>
    </source>
</evidence>
<evidence type="ECO:0000256" key="6">
    <source>
        <dbReference type="ARBA" id="ARBA00023146"/>
    </source>
</evidence>
<accession>A0A2M6WVX2</accession>
<sequence length="563" mass="63903">MIRDILKNAIKEAILNLSLETDDIHLEHPSDFAYGDYSTNIAMSLAKQTGRNTKDLAREIVNKILEKKIKEIEKVEIAGGGFINFYLSREFFTQNIKEILKSGEKWGSGNFLKNQKTIIEYTDPNPFKEFHIGHLMSNTIGESISRIIEFSGAEVKRANYQGDVGLHVAKAIWALQRSQHRGSTSVLTRSEVLGNAYAEGVLAYERDEKAKKEIKEINKKIYDKSDDKINLLYENGRKISLERFEEIYKKLETKFDYYFFESETGPLGKELAEKNTGKVFEKSDGAIIFRGKKVGLHTRVFVNSEGLPTYEAKDLALAKIKSERYDYEKSIVITASEQKEYYKVILEAMKQIYPELAKKTKHISHGMLRLPSGKMSSRSGVVITGESLINEVKTRILDKMKNSALADKESVAEQIAVGAIKYSILKQSAGKDIVFDFEKSLSFEGDSGPYLQYASARASSVLERARRQDIKSDIKKATTDTIELEKLLYRFPEIVKRASDEFEPHYITTYSTELAGAFNSFYAMEKIVEESEKAPYKIALTEAFKITIKNGLWLLGIKAPENM</sequence>
<keyword evidence="4 8" id="KW-0067">ATP-binding</keyword>
<dbReference type="SMART" id="SM00836">
    <property type="entry name" value="DALR_1"/>
    <property type="match status" value="1"/>
</dbReference>
<dbReference type="PANTHER" id="PTHR11956">
    <property type="entry name" value="ARGINYL-TRNA SYNTHETASE"/>
    <property type="match status" value="1"/>
</dbReference>
<dbReference type="InterPro" id="IPR036695">
    <property type="entry name" value="Arg-tRNA-synth_N_sf"/>
</dbReference>
<evidence type="ECO:0000256" key="4">
    <source>
        <dbReference type="ARBA" id="ARBA00022840"/>
    </source>
</evidence>
<dbReference type="Gene3D" id="3.40.50.620">
    <property type="entry name" value="HUPs"/>
    <property type="match status" value="1"/>
</dbReference>
<dbReference type="SUPFAM" id="SSF52374">
    <property type="entry name" value="Nucleotidylyl transferase"/>
    <property type="match status" value="1"/>
</dbReference>
<dbReference type="Pfam" id="PF03485">
    <property type="entry name" value="Arg_tRNA_synt_N"/>
    <property type="match status" value="1"/>
</dbReference>
<comment type="subunit">
    <text evidence="8">Monomer.</text>
</comment>
<dbReference type="InterPro" id="IPR008909">
    <property type="entry name" value="DALR_anticod-bd"/>
</dbReference>
<dbReference type="GO" id="GO:0005524">
    <property type="term" value="F:ATP binding"/>
    <property type="evidence" value="ECO:0007669"/>
    <property type="project" value="UniProtKB-UniRule"/>
</dbReference>
<feature type="domain" description="DALR anticodon binding" evidence="10">
    <location>
        <begin position="451"/>
        <end position="563"/>
    </location>
</feature>
<name>A0A2M6WVX2_9BACT</name>
<evidence type="ECO:0000256" key="2">
    <source>
        <dbReference type="ARBA" id="ARBA00022598"/>
    </source>
</evidence>
<dbReference type="SUPFAM" id="SSF55190">
    <property type="entry name" value="Arginyl-tRNA synthetase (ArgRS), N-terminal 'additional' domain"/>
    <property type="match status" value="1"/>
</dbReference>
<comment type="catalytic activity">
    <reaction evidence="7 8">
        <text>tRNA(Arg) + L-arginine + ATP = L-arginyl-tRNA(Arg) + AMP + diphosphate</text>
        <dbReference type="Rhea" id="RHEA:20301"/>
        <dbReference type="Rhea" id="RHEA-COMP:9658"/>
        <dbReference type="Rhea" id="RHEA-COMP:9673"/>
        <dbReference type="ChEBI" id="CHEBI:30616"/>
        <dbReference type="ChEBI" id="CHEBI:32682"/>
        <dbReference type="ChEBI" id="CHEBI:33019"/>
        <dbReference type="ChEBI" id="CHEBI:78442"/>
        <dbReference type="ChEBI" id="CHEBI:78513"/>
        <dbReference type="ChEBI" id="CHEBI:456215"/>
        <dbReference type="EC" id="6.1.1.19"/>
    </reaction>
</comment>
<dbReference type="EMBL" id="PFAA01000010">
    <property type="protein sequence ID" value="PIT96954.1"/>
    <property type="molecule type" value="Genomic_DNA"/>
</dbReference>
<evidence type="ECO:0000256" key="9">
    <source>
        <dbReference type="RuleBase" id="RU363038"/>
    </source>
</evidence>
<dbReference type="HAMAP" id="MF_00123">
    <property type="entry name" value="Arg_tRNA_synth"/>
    <property type="match status" value="1"/>
</dbReference>
<dbReference type="GO" id="GO:0006420">
    <property type="term" value="P:arginyl-tRNA aminoacylation"/>
    <property type="evidence" value="ECO:0007669"/>
    <property type="project" value="UniProtKB-UniRule"/>
</dbReference>
<evidence type="ECO:0000259" key="11">
    <source>
        <dbReference type="SMART" id="SM01016"/>
    </source>
</evidence>
<dbReference type="PANTHER" id="PTHR11956:SF5">
    <property type="entry name" value="ARGININE--TRNA LIGASE, CYTOPLASMIC"/>
    <property type="match status" value="1"/>
</dbReference>
<feature type="short sequence motif" description="'HIGH' region" evidence="8">
    <location>
        <begin position="124"/>
        <end position="134"/>
    </location>
</feature>
<keyword evidence="2 8" id="KW-0436">Ligase</keyword>
<evidence type="ECO:0000256" key="5">
    <source>
        <dbReference type="ARBA" id="ARBA00022917"/>
    </source>
</evidence>
<comment type="similarity">
    <text evidence="1 8 9">Belongs to the class-I aminoacyl-tRNA synthetase family.</text>
</comment>
<organism evidence="12 13">
    <name type="scientific">Candidatus Campbellbacteria bacterium CG10_big_fil_rev_8_21_14_0_10_35_52</name>
    <dbReference type="NCBI Taxonomy" id="1974527"/>
    <lineage>
        <taxon>Bacteria</taxon>
        <taxon>Candidatus Campbelliibacteriota</taxon>
    </lineage>
</organism>
<dbReference type="EC" id="6.1.1.19" evidence="8"/>
<dbReference type="InterPro" id="IPR035684">
    <property type="entry name" value="ArgRS_core"/>
</dbReference>
<protein>
    <recommendedName>
        <fullName evidence="8">Arginine--tRNA ligase</fullName>
        <ecNumber evidence="8">6.1.1.19</ecNumber>
    </recommendedName>
    <alternativeName>
        <fullName evidence="8">Arginyl-tRNA synthetase</fullName>
        <shortName evidence="8">ArgRS</shortName>
    </alternativeName>
</protein>
<dbReference type="Proteomes" id="UP000230481">
    <property type="component" value="Unassembled WGS sequence"/>
</dbReference>
<evidence type="ECO:0000256" key="8">
    <source>
        <dbReference type="HAMAP-Rule" id="MF_00123"/>
    </source>
</evidence>
<evidence type="ECO:0000256" key="1">
    <source>
        <dbReference type="ARBA" id="ARBA00005594"/>
    </source>
</evidence>
<keyword evidence="3 8" id="KW-0547">Nucleotide-binding</keyword>
<dbReference type="NCBIfam" id="TIGR00456">
    <property type="entry name" value="argS"/>
    <property type="match status" value="1"/>
</dbReference>